<dbReference type="RefSeq" id="WP_132077859.1">
    <property type="nucleotide sequence ID" value="NZ_SLUI01000004.1"/>
</dbReference>
<dbReference type="Pfam" id="PF01261">
    <property type="entry name" value="AP_endonuc_2"/>
    <property type="match status" value="1"/>
</dbReference>
<sequence>MTHQFSLAHLTVLGCAPPEMTYIAARAGYDFVSFRPIFFGLPGEPNYALGENKELLRQTKTALADTGIKLLDIELARIYDGVDPKKYLPALEAAAELGGRHVLSSIWTEDRGFAVEQFAQLCELAKGFGLTVDLEFVTWASVATLQEAINVLRDAKSDNCGVIVDTLHFHRSRVKLEELDSLPREWVHFAHLCDAPADIPGTKEELIHTGREERLYAGEGGIDIAAILKRLPPVPYSIELPHLARVKELGYAEHAWRCLQRAQTYLQTQAAKSDAQAKNGAYALMTNRGSNLAF</sequence>
<proteinExistence type="predicted"/>
<protein>
    <submittedName>
        <fullName evidence="2">Sugar phosphate isomerase/epimerase</fullName>
    </submittedName>
</protein>
<dbReference type="PANTHER" id="PTHR12110">
    <property type="entry name" value="HYDROXYPYRUVATE ISOMERASE"/>
    <property type="match status" value="1"/>
</dbReference>
<dbReference type="Proteomes" id="UP000295063">
    <property type="component" value="Unassembled WGS sequence"/>
</dbReference>
<comment type="caution">
    <text evidence="2">The sequence shown here is derived from an EMBL/GenBank/DDBJ whole genome shotgun (WGS) entry which is preliminary data.</text>
</comment>
<keyword evidence="2" id="KW-0413">Isomerase</keyword>
<feature type="domain" description="Xylose isomerase-like TIM barrel" evidence="1">
    <location>
        <begin position="24"/>
        <end position="235"/>
    </location>
</feature>
<gene>
    <name evidence="2" type="ORF">EV210_104181</name>
</gene>
<dbReference type="OrthoDB" id="9786584at2"/>
<dbReference type="InterPro" id="IPR013022">
    <property type="entry name" value="Xyl_isomerase-like_TIM-brl"/>
</dbReference>
<organism evidence="2 3">
    <name type="scientific">Anaerospora hongkongensis</name>
    <dbReference type="NCBI Taxonomy" id="244830"/>
    <lineage>
        <taxon>Bacteria</taxon>
        <taxon>Bacillati</taxon>
        <taxon>Bacillota</taxon>
        <taxon>Negativicutes</taxon>
        <taxon>Selenomonadales</taxon>
        <taxon>Sporomusaceae</taxon>
        <taxon>Anaerospora</taxon>
    </lineage>
</organism>
<dbReference type="Gene3D" id="3.20.20.150">
    <property type="entry name" value="Divalent-metal-dependent TIM barrel enzymes"/>
    <property type="match status" value="1"/>
</dbReference>
<evidence type="ECO:0000313" key="2">
    <source>
        <dbReference type="EMBL" id="TCL38213.1"/>
    </source>
</evidence>
<dbReference type="SUPFAM" id="SSF51658">
    <property type="entry name" value="Xylose isomerase-like"/>
    <property type="match status" value="1"/>
</dbReference>
<dbReference type="AlphaFoldDB" id="A0A4R1PZ23"/>
<evidence type="ECO:0000259" key="1">
    <source>
        <dbReference type="Pfam" id="PF01261"/>
    </source>
</evidence>
<dbReference type="GO" id="GO:0016853">
    <property type="term" value="F:isomerase activity"/>
    <property type="evidence" value="ECO:0007669"/>
    <property type="project" value="UniProtKB-KW"/>
</dbReference>
<accession>A0A4R1PZ23</accession>
<keyword evidence="3" id="KW-1185">Reference proteome</keyword>
<evidence type="ECO:0000313" key="3">
    <source>
        <dbReference type="Proteomes" id="UP000295063"/>
    </source>
</evidence>
<name>A0A4R1PZ23_9FIRM</name>
<dbReference type="InterPro" id="IPR050312">
    <property type="entry name" value="IolE/XylAMocC-like"/>
</dbReference>
<reference evidence="2 3" key="1">
    <citation type="submission" date="2019-03" db="EMBL/GenBank/DDBJ databases">
        <title>Genomic Encyclopedia of Type Strains, Phase IV (KMG-IV): sequencing the most valuable type-strain genomes for metagenomic binning, comparative biology and taxonomic classification.</title>
        <authorList>
            <person name="Goeker M."/>
        </authorList>
    </citation>
    <scope>NUCLEOTIDE SEQUENCE [LARGE SCALE GENOMIC DNA]</scope>
    <source>
        <strain evidence="2 3">DSM 15969</strain>
    </source>
</reference>
<dbReference type="InterPro" id="IPR036237">
    <property type="entry name" value="Xyl_isomerase-like_sf"/>
</dbReference>
<dbReference type="EMBL" id="SLUI01000004">
    <property type="protein sequence ID" value="TCL38213.1"/>
    <property type="molecule type" value="Genomic_DNA"/>
</dbReference>
<dbReference type="PANTHER" id="PTHR12110:SF48">
    <property type="entry name" value="BLL3656 PROTEIN"/>
    <property type="match status" value="1"/>
</dbReference>